<gene>
    <name evidence="2" type="ORF">FJZ00_14420</name>
</gene>
<evidence type="ECO:0000259" key="1">
    <source>
        <dbReference type="Pfam" id="PF04230"/>
    </source>
</evidence>
<dbReference type="PANTHER" id="PTHR36836:SF1">
    <property type="entry name" value="COLANIC ACID BIOSYNTHESIS PROTEIN WCAK"/>
    <property type="match status" value="1"/>
</dbReference>
<dbReference type="EMBL" id="VGJX01000980">
    <property type="protein sequence ID" value="MBM3276345.1"/>
    <property type="molecule type" value="Genomic_DNA"/>
</dbReference>
<protein>
    <submittedName>
        <fullName evidence="2">Polysaccharide pyruvyl transferase family protein</fullName>
    </submittedName>
</protein>
<feature type="non-terminal residue" evidence="2">
    <location>
        <position position="1"/>
    </location>
</feature>
<proteinExistence type="predicted"/>
<dbReference type="GO" id="GO:0016740">
    <property type="term" value="F:transferase activity"/>
    <property type="evidence" value="ECO:0007669"/>
    <property type="project" value="UniProtKB-KW"/>
</dbReference>
<reference evidence="2 3" key="1">
    <citation type="submission" date="2019-03" db="EMBL/GenBank/DDBJ databases">
        <title>Lake Tanganyika Metagenome-Assembled Genomes (MAGs).</title>
        <authorList>
            <person name="Tran P."/>
        </authorList>
    </citation>
    <scope>NUCLEOTIDE SEQUENCE [LARGE SCALE GENOMIC DNA]</scope>
    <source>
        <strain evidence="2">K_DeepCast_65m_m2_236</strain>
    </source>
</reference>
<feature type="domain" description="Polysaccharide pyruvyl transferase" evidence="1">
    <location>
        <begin position="2"/>
        <end position="35"/>
    </location>
</feature>
<dbReference type="InterPro" id="IPR007345">
    <property type="entry name" value="Polysacch_pyruvyl_Trfase"/>
</dbReference>
<comment type="caution">
    <text evidence="2">The sequence shown here is derived from an EMBL/GenBank/DDBJ whole genome shotgun (WGS) entry which is preliminary data.</text>
</comment>
<name>A0A937X929_9BACT</name>
<dbReference type="Pfam" id="PF04230">
    <property type="entry name" value="PS_pyruv_trans"/>
    <property type="match status" value="1"/>
</dbReference>
<dbReference type="Proteomes" id="UP000703893">
    <property type="component" value="Unassembled WGS sequence"/>
</dbReference>
<organism evidence="2 3">
    <name type="scientific">Candidatus Tanganyikabacteria bacterium</name>
    <dbReference type="NCBI Taxonomy" id="2961651"/>
    <lineage>
        <taxon>Bacteria</taxon>
        <taxon>Bacillati</taxon>
        <taxon>Candidatus Sericytochromatia</taxon>
        <taxon>Candidatus Tanganyikabacteria</taxon>
    </lineage>
</organism>
<sequence length="110" mass="12212">MGILGRCDFVVGMRLHAIIMAAASAVPFVGVAYDPKVEQFAASWDMPVVSGVESLEDSHGVEALISKMWTNRDLSRRIMRDILPRQRDLARRNFDLARQAAGLAGDLQWV</sequence>
<evidence type="ECO:0000313" key="2">
    <source>
        <dbReference type="EMBL" id="MBM3276345.1"/>
    </source>
</evidence>
<accession>A0A937X929</accession>
<dbReference type="AlphaFoldDB" id="A0A937X929"/>
<keyword evidence="2" id="KW-0808">Transferase</keyword>
<dbReference type="PANTHER" id="PTHR36836">
    <property type="entry name" value="COLANIC ACID BIOSYNTHESIS PROTEIN WCAK"/>
    <property type="match status" value="1"/>
</dbReference>
<evidence type="ECO:0000313" key="3">
    <source>
        <dbReference type="Proteomes" id="UP000703893"/>
    </source>
</evidence>